<feature type="domain" description="Cytochrome P460" evidence="2">
    <location>
        <begin position="26"/>
        <end position="153"/>
    </location>
</feature>
<feature type="chain" id="PRO_5046325304" evidence="1">
    <location>
        <begin position="20"/>
        <end position="157"/>
    </location>
</feature>
<organism evidence="3 4">
    <name type="scientific">Aromatoleum petrolei</name>
    <dbReference type="NCBI Taxonomy" id="76116"/>
    <lineage>
        <taxon>Bacteria</taxon>
        <taxon>Pseudomonadati</taxon>
        <taxon>Pseudomonadota</taxon>
        <taxon>Betaproteobacteria</taxon>
        <taxon>Rhodocyclales</taxon>
        <taxon>Rhodocyclaceae</taxon>
        <taxon>Aromatoleum</taxon>
    </lineage>
</organism>
<sequence length="157" mass="16997">MKRTLLACLLLTAAWGAAADSHVAFPTTYRGDFHVKSMVIQQGHPLFEAVGGMHHLYANKKALAGYKAGGKFADGAVITFDLFEAVAQDNAIAEGAHKAVLVMARDSRKFKATDGWGYQVFDPKTRKASLDAKAAAECHACHLQQKDKGFVFSALRD</sequence>
<name>A0ABX1MUG5_9RHOO</name>
<comment type="caution">
    <text evidence="3">The sequence shown here is derived from an EMBL/GenBank/DDBJ whole genome shotgun (WGS) entry which is preliminary data.</text>
</comment>
<dbReference type="RefSeq" id="WP_169208901.1">
    <property type="nucleotide sequence ID" value="NZ_CP059560.1"/>
</dbReference>
<feature type="signal peptide" evidence="1">
    <location>
        <begin position="1"/>
        <end position="19"/>
    </location>
</feature>
<dbReference type="CDD" id="cd20752">
    <property type="entry name" value="cyt_c'_beta"/>
    <property type="match status" value="1"/>
</dbReference>
<gene>
    <name evidence="3" type="ORF">GPA26_24345</name>
</gene>
<proteinExistence type="predicted"/>
<evidence type="ECO:0000313" key="4">
    <source>
        <dbReference type="Proteomes" id="UP000652074"/>
    </source>
</evidence>
<evidence type="ECO:0000313" key="3">
    <source>
        <dbReference type="EMBL" id="NMF91595.1"/>
    </source>
</evidence>
<evidence type="ECO:0000259" key="2">
    <source>
        <dbReference type="Pfam" id="PF16694"/>
    </source>
</evidence>
<dbReference type="InterPro" id="IPR038142">
    <property type="entry name" value="Cytochrome_P460_sp"/>
</dbReference>
<keyword evidence="4" id="KW-1185">Reference proteome</keyword>
<dbReference type="Gene3D" id="3.50.70.20">
    <property type="entry name" value="Cytochrome P460"/>
    <property type="match status" value="1"/>
</dbReference>
<dbReference type="Pfam" id="PF16694">
    <property type="entry name" value="Cytochrome_P460"/>
    <property type="match status" value="1"/>
</dbReference>
<dbReference type="InterPro" id="IPR032033">
    <property type="entry name" value="Cytochrome_P460"/>
</dbReference>
<dbReference type="EMBL" id="WTVR01000101">
    <property type="protein sequence ID" value="NMF91595.1"/>
    <property type="molecule type" value="Genomic_DNA"/>
</dbReference>
<protein>
    <submittedName>
        <fullName evidence="3">Cytochrome C</fullName>
    </submittedName>
</protein>
<evidence type="ECO:0000256" key="1">
    <source>
        <dbReference type="SAM" id="SignalP"/>
    </source>
</evidence>
<reference evidence="3 4" key="1">
    <citation type="submission" date="2019-12" db="EMBL/GenBank/DDBJ databases">
        <title>Comparative genomics gives insights into the taxonomy of the Azoarcus-Aromatoleum group and reveals separate origins of nif in the plant-associated Azoarcus and non-plant-associated Aromatoleum sub-groups.</title>
        <authorList>
            <person name="Lafos M."/>
            <person name="Maluk M."/>
            <person name="Batista M."/>
            <person name="Junghare M."/>
            <person name="Carmona M."/>
            <person name="Faoro H."/>
            <person name="Cruz L.M."/>
            <person name="Battistoni F."/>
            <person name="De Souza E."/>
            <person name="Pedrosa F."/>
            <person name="Chen W.-M."/>
            <person name="Poole P.S."/>
            <person name="Dixon R.A."/>
            <person name="James E.K."/>
        </authorList>
    </citation>
    <scope>NUCLEOTIDE SEQUENCE [LARGE SCALE GENOMIC DNA]</scope>
    <source>
        <strain evidence="3 4">ToN1</strain>
    </source>
</reference>
<accession>A0ABX1MUG5</accession>
<dbReference type="Proteomes" id="UP000652074">
    <property type="component" value="Unassembled WGS sequence"/>
</dbReference>
<keyword evidence="1" id="KW-0732">Signal</keyword>